<proteinExistence type="predicted"/>
<sequence>MIPFKYQEFYTHATFPYRHGIKNLRVFGTAMPSKTETVASFVEAAPPGEVSRPPLLSCRDAPDIKSLTYDDSQILQSLQPAFKKYNEEQFTTVKLPGSTETVIVSSFNELGDGRYFDSANQSSFEFDHTTQKASSVQPHTLDSQHAELIISLLESLSTHAAEHFPASSIGVYPTENDSAIALVIVANKYSPNNFWNGRWRSVYIFTPSSSTVAGSIKVDVHYYEDGNVRLLTEKPVQISGVDDRAQEIVKQIARVEKKYQEDLNKAFSNLSEGAFKGLRRQLPVTRQKVEWEKIGGYRLGQDIGGGRSR</sequence>
<accession>A0ACC3SKS6</accession>
<evidence type="ECO:0000313" key="1">
    <source>
        <dbReference type="EMBL" id="KAK8217537.1"/>
    </source>
</evidence>
<dbReference type="EMBL" id="JAMKPW020000005">
    <property type="protein sequence ID" value="KAK8217537.1"/>
    <property type="molecule type" value="Genomic_DNA"/>
</dbReference>
<organism evidence="1 2">
    <name type="scientific">Zalaria obscura</name>
    <dbReference type="NCBI Taxonomy" id="2024903"/>
    <lineage>
        <taxon>Eukaryota</taxon>
        <taxon>Fungi</taxon>
        <taxon>Dikarya</taxon>
        <taxon>Ascomycota</taxon>
        <taxon>Pezizomycotina</taxon>
        <taxon>Dothideomycetes</taxon>
        <taxon>Dothideomycetidae</taxon>
        <taxon>Dothideales</taxon>
        <taxon>Zalariaceae</taxon>
        <taxon>Zalaria</taxon>
    </lineage>
</organism>
<protein>
    <submittedName>
        <fullName evidence="1">F-actin-capping protein subunit alpha</fullName>
    </submittedName>
</protein>
<dbReference type="Proteomes" id="UP001320706">
    <property type="component" value="Unassembled WGS sequence"/>
</dbReference>
<reference evidence="1" key="1">
    <citation type="submission" date="2024-02" db="EMBL/GenBank/DDBJ databases">
        <title>Metagenome Assembled Genome of Zalaria obscura JY119.</title>
        <authorList>
            <person name="Vighnesh L."/>
            <person name="Jagadeeshwari U."/>
            <person name="Venkata Ramana C."/>
            <person name="Sasikala C."/>
        </authorList>
    </citation>
    <scope>NUCLEOTIDE SEQUENCE</scope>
    <source>
        <strain evidence="1">JY119</strain>
    </source>
</reference>
<evidence type="ECO:0000313" key="2">
    <source>
        <dbReference type="Proteomes" id="UP001320706"/>
    </source>
</evidence>
<name>A0ACC3SKS6_9PEZI</name>
<comment type="caution">
    <text evidence="1">The sequence shown here is derived from an EMBL/GenBank/DDBJ whole genome shotgun (WGS) entry which is preliminary data.</text>
</comment>
<keyword evidence="2" id="KW-1185">Reference proteome</keyword>
<gene>
    <name evidence="1" type="primary">CAP1</name>
    <name evidence="1" type="ORF">M8818_001295</name>
</gene>